<evidence type="ECO:0000313" key="2">
    <source>
        <dbReference type="EMBL" id="KAL0567187.1"/>
    </source>
</evidence>
<feature type="chain" id="PRO_5045520701" evidence="1">
    <location>
        <begin position="22"/>
        <end position="106"/>
    </location>
</feature>
<comment type="caution">
    <text evidence="2">The sequence shown here is derived from an EMBL/GenBank/DDBJ whole genome shotgun (WGS) entry which is preliminary data.</text>
</comment>
<sequence length="106" mass="11741">MRWNTHLVAFDHLLILQQSMQQAALTGWDDIIAAQVGAESNVKKKAKLKDNAVSHINLIDDVGFWKQLKAVVDNIEPICLGVNVNQSNLMCSDQGVLTLAGIFLHF</sequence>
<feature type="signal peptide" evidence="1">
    <location>
        <begin position="1"/>
        <end position="21"/>
    </location>
</feature>
<evidence type="ECO:0000313" key="3">
    <source>
        <dbReference type="Proteomes" id="UP001465976"/>
    </source>
</evidence>
<dbReference type="Proteomes" id="UP001465976">
    <property type="component" value="Unassembled WGS sequence"/>
</dbReference>
<protein>
    <submittedName>
        <fullName evidence="2">Uncharacterized protein</fullName>
    </submittedName>
</protein>
<accession>A0ABR3EWA0</accession>
<keyword evidence="3" id="KW-1185">Reference proteome</keyword>
<name>A0ABR3EWA0_9AGAR</name>
<dbReference type="EMBL" id="JBAHYK010001651">
    <property type="protein sequence ID" value="KAL0567187.1"/>
    <property type="molecule type" value="Genomic_DNA"/>
</dbReference>
<gene>
    <name evidence="2" type="ORF">V5O48_014806</name>
</gene>
<evidence type="ECO:0000256" key="1">
    <source>
        <dbReference type="SAM" id="SignalP"/>
    </source>
</evidence>
<organism evidence="2 3">
    <name type="scientific">Marasmius crinis-equi</name>
    <dbReference type="NCBI Taxonomy" id="585013"/>
    <lineage>
        <taxon>Eukaryota</taxon>
        <taxon>Fungi</taxon>
        <taxon>Dikarya</taxon>
        <taxon>Basidiomycota</taxon>
        <taxon>Agaricomycotina</taxon>
        <taxon>Agaricomycetes</taxon>
        <taxon>Agaricomycetidae</taxon>
        <taxon>Agaricales</taxon>
        <taxon>Marasmiineae</taxon>
        <taxon>Marasmiaceae</taxon>
        <taxon>Marasmius</taxon>
    </lineage>
</organism>
<proteinExistence type="predicted"/>
<keyword evidence="1" id="KW-0732">Signal</keyword>
<reference evidence="2 3" key="1">
    <citation type="submission" date="2024-02" db="EMBL/GenBank/DDBJ databases">
        <title>A draft genome for the cacao thread blight pathogen Marasmius crinis-equi.</title>
        <authorList>
            <person name="Cohen S.P."/>
            <person name="Baruah I.K."/>
            <person name="Amoako-Attah I."/>
            <person name="Bukari Y."/>
            <person name="Meinhardt L.W."/>
            <person name="Bailey B.A."/>
        </authorList>
    </citation>
    <scope>NUCLEOTIDE SEQUENCE [LARGE SCALE GENOMIC DNA]</scope>
    <source>
        <strain evidence="2 3">GH-76</strain>
    </source>
</reference>